<dbReference type="GO" id="GO:0005886">
    <property type="term" value="C:plasma membrane"/>
    <property type="evidence" value="ECO:0007669"/>
    <property type="project" value="UniProtKB-SubCell"/>
</dbReference>
<dbReference type="PROSITE" id="PS50928">
    <property type="entry name" value="ABC_TM1"/>
    <property type="match status" value="1"/>
</dbReference>
<keyword evidence="10" id="KW-1185">Reference proteome</keyword>
<evidence type="ECO:0000256" key="4">
    <source>
        <dbReference type="ARBA" id="ARBA00022692"/>
    </source>
</evidence>
<feature type="transmembrane region" description="Helical" evidence="7">
    <location>
        <begin position="32"/>
        <end position="57"/>
    </location>
</feature>
<dbReference type="InterPro" id="IPR000515">
    <property type="entry name" value="MetI-like"/>
</dbReference>
<organism evidence="9 10">
    <name type="scientific">Litoreibacter albidus</name>
    <dbReference type="NCBI Taxonomy" id="670155"/>
    <lineage>
        <taxon>Bacteria</taxon>
        <taxon>Pseudomonadati</taxon>
        <taxon>Pseudomonadota</taxon>
        <taxon>Alphaproteobacteria</taxon>
        <taxon>Rhodobacterales</taxon>
        <taxon>Roseobacteraceae</taxon>
        <taxon>Litoreibacter</taxon>
    </lineage>
</organism>
<comment type="similarity">
    <text evidence="7">Belongs to the binding-protein-dependent transport system permease family.</text>
</comment>
<protein>
    <submittedName>
        <fullName evidence="9">Glucose/mannose transport system permease protein</fullName>
    </submittedName>
</protein>
<dbReference type="STRING" id="670155.SAMN04488001_3549"/>
<evidence type="ECO:0000313" key="9">
    <source>
        <dbReference type="EMBL" id="SDX57341.1"/>
    </source>
</evidence>
<dbReference type="AlphaFoldDB" id="A0A1H3CT47"/>
<dbReference type="RefSeq" id="WP_089948548.1">
    <property type="nucleotide sequence ID" value="NZ_FNOI01000009.1"/>
</dbReference>
<evidence type="ECO:0000256" key="1">
    <source>
        <dbReference type="ARBA" id="ARBA00004651"/>
    </source>
</evidence>
<reference evidence="10" key="1">
    <citation type="submission" date="2016-10" db="EMBL/GenBank/DDBJ databases">
        <authorList>
            <person name="Varghese N."/>
            <person name="Submissions S."/>
        </authorList>
    </citation>
    <scope>NUCLEOTIDE SEQUENCE [LARGE SCALE GENOMIC DNA]</scope>
    <source>
        <strain evidence="10">DSM 26922</strain>
    </source>
</reference>
<dbReference type="GO" id="GO:0055085">
    <property type="term" value="P:transmembrane transport"/>
    <property type="evidence" value="ECO:0007669"/>
    <property type="project" value="InterPro"/>
</dbReference>
<accession>A0A1H3CT47</accession>
<name>A0A1H3CT47_9RHOB</name>
<dbReference type="OrthoDB" id="9773727at2"/>
<dbReference type="CDD" id="cd06261">
    <property type="entry name" value="TM_PBP2"/>
    <property type="match status" value="1"/>
</dbReference>
<feature type="transmembrane region" description="Helical" evidence="7">
    <location>
        <begin position="173"/>
        <end position="198"/>
    </location>
</feature>
<keyword evidence="4 7" id="KW-0812">Transmembrane</keyword>
<dbReference type="Proteomes" id="UP000199441">
    <property type="component" value="Unassembled WGS sequence"/>
</dbReference>
<evidence type="ECO:0000259" key="8">
    <source>
        <dbReference type="PROSITE" id="PS50928"/>
    </source>
</evidence>
<dbReference type="SUPFAM" id="SSF161098">
    <property type="entry name" value="MetI-like"/>
    <property type="match status" value="1"/>
</dbReference>
<keyword evidence="5 7" id="KW-1133">Transmembrane helix</keyword>
<evidence type="ECO:0000256" key="7">
    <source>
        <dbReference type="RuleBase" id="RU363032"/>
    </source>
</evidence>
<dbReference type="InterPro" id="IPR051393">
    <property type="entry name" value="ABC_transporter_permease"/>
</dbReference>
<feature type="domain" description="ABC transmembrane type-1" evidence="8">
    <location>
        <begin position="87"/>
        <end position="300"/>
    </location>
</feature>
<evidence type="ECO:0000313" key="10">
    <source>
        <dbReference type="Proteomes" id="UP000199441"/>
    </source>
</evidence>
<feature type="transmembrane region" description="Helical" evidence="7">
    <location>
        <begin position="279"/>
        <end position="302"/>
    </location>
</feature>
<comment type="subcellular location">
    <subcellularLocation>
        <location evidence="1 7">Cell membrane</location>
        <topology evidence="1 7">Multi-pass membrane protein</topology>
    </subcellularLocation>
</comment>
<sequence>MSQTKESGESPDRSKGGQGNFVFWLQTRISQFVVAPSFLAILVVVYGFILWTGYISLSDSRMLPSYNFAGLEQYDRLWSMSRWYTALNNMLVFGGLYIFISLLIGITLAILLDQRIRMEGALRTIFLYPMALSFIVTGTAWKWILNPGLGVQQFVRDLGFETFTFDWIADRDMVVYTLVIAAVWQASGFVMALFLAALRGVDQDIIKAAYLDGASLPRIYTTIIIPSIKPVFLSAVVILSHLAIKSFDLVVAMTAGGPGVASDLPATFMFAMSFQRNQLGVGAASAMMMLATVMAIMVPYFYSQLRGERHA</sequence>
<evidence type="ECO:0000256" key="5">
    <source>
        <dbReference type="ARBA" id="ARBA00022989"/>
    </source>
</evidence>
<dbReference type="PANTHER" id="PTHR30193">
    <property type="entry name" value="ABC TRANSPORTER PERMEASE PROTEIN"/>
    <property type="match status" value="1"/>
</dbReference>
<proteinExistence type="inferred from homology"/>
<keyword evidence="3" id="KW-1003">Cell membrane</keyword>
<feature type="transmembrane region" description="Helical" evidence="7">
    <location>
        <begin position="90"/>
        <end position="112"/>
    </location>
</feature>
<evidence type="ECO:0000256" key="2">
    <source>
        <dbReference type="ARBA" id="ARBA00022448"/>
    </source>
</evidence>
<feature type="transmembrane region" description="Helical" evidence="7">
    <location>
        <begin position="124"/>
        <end position="144"/>
    </location>
</feature>
<gene>
    <name evidence="9" type="ORF">SAMN04488001_3549</name>
</gene>
<evidence type="ECO:0000256" key="3">
    <source>
        <dbReference type="ARBA" id="ARBA00022475"/>
    </source>
</evidence>
<dbReference type="Pfam" id="PF00528">
    <property type="entry name" value="BPD_transp_1"/>
    <property type="match status" value="1"/>
</dbReference>
<dbReference type="EMBL" id="FNOI01000009">
    <property type="protein sequence ID" value="SDX57341.1"/>
    <property type="molecule type" value="Genomic_DNA"/>
</dbReference>
<dbReference type="InterPro" id="IPR035906">
    <property type="entry name" value="MetI-like_sf"/>
</dbReference>
<dbReference type="Gene3D" id="1.10.3720.10">
    <property type="entry name" value="MetI-like"/>
    <property type="match status" value="1"/>
</dbReference>
<feature type="transmembrane region" description="Helical" evidence="7">
    <location>
        <begin position="219"/>
        <end position="244"/>
    </location>
</feature>
<evidence type="ECO:0000256" key="6">
    <source>
        <dbReference type="ARBA" id="ARBA00023136"/>
    </source>
</evidence>
<keyword evidence="2 7" id="KW-0813">Transport</keyword>
<dbReference type="PANTHER" id="PTHR30193:SF42">
    <property type="entry name" value="ABC TRANSPORTER PERMEASE PROTEIN"/>
    <property type="match status" value="1"/>
</dbReference>
<keyword evidence="6 7" id="KW-0472">Membrane</keyword>